<keyword evidence="2" id="KW-1185">Reference proteome</keyword>
<dbReference type="EMBL" id="KZ987961">
    <property type="protein sequence ID" value="RKP13704.1"/>
    <property type="molecule type" value="Genomic_DNA"/>
</dbReference>
<dbReference type="OrthoDB" id="5766293at2759"/>
<evidence type="ECO:0000313" key="1">
    <source>
        <dbReference type="EMBL" id="RKP13704.1"/>
    </source>
</evidence>
<accession>A0A4P9Y4K7</accession>
<organism evidence="1 2">
    <name type="scientific">Piptocephalis cylindrospora</name>
    <dbReference type="NCBI Taxonomy" id="1907219"/>
    <lineage>
        <taxon>Eukaryota</taxon>
        <taxon>Fungi</taxon>
        <taxon>Fungi incertae sedis</taxon>
        <taxon>Zoopagomycota</taxon>
        <taxon>Zoopagomycotina</taxon>
        <taxon>Zoopagomycetes</taxon>
        <taxon>Zoopagales</taxon>
        <taxon>Piptocephalidaceae</taxon>
        <taxon>Piptocephalis</taxon>
    </lineage>
</organism>
<proteinExistence type="predicted"/>
<gene>
    <name evidence="1" type="ORF">BJ684DRAFT_15926</name>
</gene>
<dbReference type="AlphaFoldDB" id="A0A4P9Y4K7"/>
<sequence length="218" mass="25517">MDLVSFSLKKQSGLNSLSRQEQKDLERLSQQEKSYLTRLVWRNHHDVRRLTEEERHDVGRLTHAERHSFYLLAQKEEKESDDLSKGQKSYFTRLSEKKERLTHLIYRKNDRLARHTQWKEGSWNPLTLQEKSRLAEVRRKVNRVKSYKERAAEALRRALEWASTPEGKDAQKDPVEAFAEHAAALKISLLEAQKCKPIELSDKDLSPQAVNEALSRSS</sequence>
<reference evidence="2" key="1">
    <citation type="journal article" date="2018" name="Nat. Microbiol.">
        <title>Leveraging single-cell genomics to expand the fungal tree of life.</title>
        <authorList>
            <person name="Ahrendt S.R."/>
            <person name="Quandt C.A."/>
            <person name="Ciobanu D."/>
            <person name="Clum A."/>
            <person name="Salamov A."/>
            <person name="Andreopoulos B."/>
            <person name="Cheng J.F."/>
            <person name="Woyke T."/>
            <person name="Pelin A."/>
            <person name="Henrissat B."/>
            <person name="Reynolds N.K."/>
            <person name="Benny G.L."/>
            <person name="Smith M.E."/>
            <person name="James T.Y."/>
            <person name="Grigoriev I.V."/>
        </authorList>
    </citation>
    <scope>NUCLEOTIDE SEQUENCE [LARGE SCALE GENOMIC DNA]</scope>
</reference>
<evidence type="ECO:0000313" key="2">
    <source>
        <dbReference type="Proteomes" id="UP000267251"/>
    </source>
</evidence>
<protein>
    <submittedName>
        <fullName evidence="1">Uncharacterized protein</fullName>
    </submittedName>
</protein>
<name>A0A4P9Y4K7_9FUNG</name>
<dbReference type="Proteomes" id="UP000267251">
    <property type="component" value="Unassembled WGS sequence"/>
</dbReference>